<dbReference type="RefSeq" id="WP_035548460.1">
    <property type="nucleotide sequence ID" value="NZ_AWFH01000002.1"/>
</dbReference>
<dbReference type="EMBL" id="AWFH01000002">
    <property type="protein sequence ID" value="KCZ64597.1"/>
    <property type="molecule type" value="Genomic_DNA"/>
</dbReference>
<dbReference type="PATRIC" id="fig|1280948.3.peg.671"/>
<organism evidence="1 2">
    <name type="scientific">Hyphomonas atlantica</name>
    <dbReference type="NCBI Taxonomy" id="1280948"/>
    <lineage>
        <taxon>Bacteria</taxon>
        <taxon>Pseudomonadati</taxon>
        <taxon>Pseudomonadota</taxon>
        <taxon>Alphaproteobacteria</taxon>
        <taxon>Hyphomonadales</taxon>
        <taxon>Hyphomonadaceae</taxon>
        <taxon>Hyphomonas</taxon>
    </lineage>
</organism>
<name>A0A059EAP1_9PROT</name>
<dbReference type="AlphaFoldDB" id="A0A059EAP1"/>
<sequence length="73" mass="8312">MRTKLWSFDTVVVDLEDRDVTVKLVHERAFAEITVQFSIPEKSLETSAQILRRHAEALATDRILDLASFVDAP</sequence>
<gene>
    <name evidence="1" type="ORF">HY36_12185</name>
</gene>
<accession>A0A059EAP1</accession>
<protein>
    <submittedName>
        <fullName evidence="1">Uncharacterized protein</fullName>
    </submittedName>
</protein>
<reference evidence="1 2" key="1">
    <citation type="journal article" date="2014" name="Antonie Van Leeuwenhoek">
        <title>Hyphomonas beringensis sp. nov. and Hyphomonas chukchiensis sp. nov., isolated from surface seawater of the Bering Sea and Chukchi Sea.</title>
        <authorList>
            <person name="Li C."/>
            <person name="Lai Q."/>
            <person name="Li G."/>
            <person name="Dong C."/>
            <person name="Wang J."/>
            <person name="Liao Y."/>
            <person name="Shao Z."/>
        </authorList>
    </citation>
    <scope>NUCLEOTIDE SEQUENCE [LARGE SCALE GENOMIC DNA]</scope>
    <source>
        <strain evidence="1 2">22II1-22F38</strain>
    </source>
</reference>
<keyword evidence="2" id="KW-1185">Reference proteome</keyword>
<dbReference type="STRING" id="1280948.HY36_12185"/>
<comment type="caution">
    <text evidence="1">The sequence shown here is derived from an EMBL/GenBank/DDBJ whole genome shotgun (WGS) entry which is preliminary data.</text>
</comment>
<dbReference type="Proteomes" id="UP000024547">
    <property type="component" value="Unassembled WGS sequence"/>
</dbReference>
<proteinExistence type="predicted"/>
<evidence type="ECO:0000313" key="2">
    <source>
        <dbReference type="Proteomes" id="UP000024547"/>
    </source>
</evidence>
<evidence type="ECO:0000313" key="1">
    <source>
        <dbReference type="EMBL" id="KCZ64597.1"/>
    </source>
</evidence>